<protein>
    <submittedName>
        <fullName evidence="1">Uncharacterized protein</fullName>
    </submittedName>
</protein>
<evidence type="ECO:0000313" key="1">
    <source>
        <dbReference type="EMBL" id="KAH8691917.1"/>
    </source>
</evidence>
<reference evidence="1" key="1">
    <citation type="submission" date="2021-12" db="EMBL/GenBank/DDBJ databases">
        <title>Convergent genome expansion in fungi linked to evolution of root-endophyte symbiosis.</title>
        <authorList>
            <consortium name="DOE Joint Genome Institute"/>
            <person name="Ke Y.-H."/>
            <person name="Bonito G."/>
            <person name="Liao H.-L."/>
            <person name="Looney B."/>
            <person name="Rojas-Flechas A."/>
            <person name="Nash J."/>
            <person name="Hameed K."/>
            <person name="Schadt C."/>
            <person name="Martin F."/>
            <person name="Crous P.W."/>
            <person name="Miettinen O."/>
            <person name="Magnuson J.K."/>
            <person name="Labbe J."/>
            <person name="Jacobson D."/>
            <person name="Doktycz M.J."/>
            <person name="Veneault-Fourrey C."/>
            <person name="Kuo A."/>
            <person name="Mondo S."/>
            <person name="Calhoun S."/>
            <person name="Riley R."/>
            <person name="Ohm R."/>
            <person name="LaButti K."/>
            <person name="Andreopoulos B."/>
            <person name="Pangilinan J."/>
            <person name="Nolan M."/>
            <person name="Tritt A."/>
            <person name="Clum A."/>
            <person name="Lipzen A."/>
            <person name="Daum C."/>
            <person name="Barry K."/>
            <person name="Grigoriev I.V."/>
            <person name="Vilgalys R."/>
        </authorList>
    </citation>
    <scope>NUCLEOTIDE SEQUENCE</scope>
    <source>
        <strain evidence="1">PMI_201</strain>
    </source>
</reference>
<accession>A0AAD4PWE4</accession>
<dbReference type="RefSeq" id="XP_046067914.1">
    <property type="nucleotide sequence ID" value="XM_046220947.1"/>
</dbReference>
<gene>
    <name evidence="1" type="ORF">BGW36DRAFT_431159</name>
</gene>
<dbReference type="GeneID" id="70251234"/>
<evidence type="ECO:0000313" key="2">
    <source>
        <dbReference type="Proteomes" id="UP001201262"/>
    </source>
</evidence>
<keyword evidence="2" id="KW-1185">Reference proteome</keyword>
<sequence>MEDHQTAALSNLRDVTPSPSSGMDFLRSLMRKSGQYVSDDDLHTIQELGDIIVGDTVAVLDHWNEWLENNLHHSCISLPPFDRFSSADICVAMFRFLRETDSNTHRKAILRRLARVLLHIFVAESVKELESRERNGEVFDRNGRKMTTVAHDLIIEKIDRSRVDDQMCERSQISEAKSYGKRWWRLGSGIGIIAILVCAPDVAASYIESRRFHDNALDLLINYMRNVYPTALAHFQSFDQILHHVLVDGSLAANHIASAMARPALSDLLGKSLPESPRWSNTQEIMTAATEGLVRAFKYH</sequence>
<dbReference type="EMBL" id="JAJTJA010000011">
    <property type="protein sequence ID" value="KAH8691917.1"/>
    <property type="molecule type" value="Genomic_DNA"/>
</dbReference>
<dbReference type="Proteomes" id="UP001201262">
    <property type="component" value="Unassembled WGS sequence"/>
</dbReference>
<dbReference type="AlphaFoldDB" id="A0AAD4PWE4"/>
<organism evidence="1 2">
    <name type="scientific">Talaromyces proteolyticus</name>
    <dbReference type="NCBI Taxonomy" id="1131652"/>
    <lineage>
        <taxon>Eukaryota</taxon>
        <taxon>Fungi</taxon>
        <taxon>Dikarya</taxon>
        <taxon>Ascomycota</taxon>
        <taxon>Pezizomycotina</taxon>
        <taxon>Eurotiomycetes</taxon>
        <taxon>Eurotiomycetidae</taxon>
        <taxon>Eurotiales</taxon>
        <taxon>Trichocomaceae</taxon>
        <taxon>Talaromyces</taxon>
        <taxon>Talaromyces sect. Bacilispori</taxon>
    </lineage>
</organism>
<proteinExistence type="predicted"/>
<comment type="caution">
    <text evidence="1">The sequence shown here is derived from an EMBL/GenBank/DDBJ whole genome shotgun (WGS) entry which is preliminary data.</text>
</comment>
<name>A0AAD4PWE4_9EURO</name>